<dbReference type="GO" id="GO:0005886">
    <property type="term" value="C:plasma membrane"/>
    <property type="evidence" value="ECO:0007669"/>
    <property type="project" value="UniProtKB-SubCell"/>
</dbReference>
<evidence type="ECO:0000256" key="8">
    <source>
        <dbReference type="ARBA" id="ARBA00023136"/>
    </source>
</evidence>
<evidence type="ECO:0000256" key="1">
    <source>
        <dbReference type="ARBA" id="ARBA00004471"/>
    </source>
</evidence>
<dbReference type="PANTHER" id="PTHR14002">
    <property type="entry name" value="ENDOGLIN/TGF-BETA RECEPTOR TYPE III"/>
    <property type="match status" value="1"/>
</dbReference>
<evidence type="ECO:0000256" key="13">
    <source>
        <dbReference type="ARBA" id="ARBA00064383"/>
    </source>
</evidence>
<evidence type="ECO:0000256" key="10">
    <source>
        <dbReference type="ARBA" id="ARBA00023180"/>
    </source>
</evidence>
<dbReference type="GO" id="GO:0005201">
    <property type="term" value="F:extracellular matrix structural constituent"/>
    <property type="evidence" value="ECO:0007669"/>
    <property type="project" value="TreeGrafter"/>
</dbReference>
<dbReference type="Proteomes" id="UP000593571">
    <property type="component" value="Unassembled WGS sequence"/>
</dbReference>
<evidence type="ECO:0000313" key="16">
    <source>
        <dbReference type="EMBL" id="KAF6459303.1"/>
    </source>
</evidence>
<name>A0A7J8GGS6_ROUAE</name>
<dbReference type="InterPro" id="IPR055355">
    <property type="entry name" value="ZP-C"/>
</dbReference>
<dbReference type="InterPro" id="IPR017977">
    <property type="entry name" value="ZP_dom_CS"/>
</dbReference>
<protein>
    <recommendedName>
        <fullName evidence="14">Beta-tectorin</fullName>
    </recommendedName>
</protein>
<keyword evidence="4" id="KW-0964">Secreted</keyword>
<evidence type="ECO:0000256" key="11">
    <source>
        <dbReference type="ARBA" id="ARBA00023288"/>
    </source>
</evidence>
<dbReference type="PANTHER" id="PTHR14002:SF13">
    <property type="entry name" value="BETA-TECTORIN"/>
    <property type="match status" value="1"/>
</dbReference>
<dbReference type="PROSITE" id="PS00682">
    <property type="entry name" value="ZP_1"/>
    <property type="match status" value="1"/>
</dbReference>
<reference evidence="16 17" key="1">
    <citation type="journal article" date="2020" name="Nature">
        <title>Six reference-quality genomes reveal evolution of bat adaptations.</title>
        <authorList>
            <person name="Jebb D."/>
            <person name="Huang Z."/>
            <person name="Pippel M."/>
            <person name="Hughes G.M."/>
            <person name="Lavrichenko K."/>
            <person name="Devanna P."/>
            <person name="Winkler S."/>
            <person name="Jermiin L.S."/>
            <person name="Skirmuntt E.C."/>
            <person name="Katzourakis A."/>
            <person name="Burkitt-Gray L."/>
            <person name="Ray D.A."/>
            <person name="Sullivan K.A.M."/>
            <person name="Roscito J.G."/>
            <person name="Kirilenko B.M."/>
            <person name="Davalos L.M."/>
            <person name="Corthals A.P."/>
            <person name="Power M.L."/>
            <person name="Jones G."/>
            <person name="Ransome R.D."/>
            <person name="Dechmann D.K.N."/>
            <person name="Locatelli A.G."/>
            <person name="Puechmaille S.J."/>
            <person name="Fedrigo O."/>
            <person name="Jarvis E.D."/>
            <person name="Hiller M."/>
            <person name="Vernes S.C."/>
            <person name="Myers E.W."/>
            <person name="Teeling E.C."/>
        </authorList>
    </citation>
    <scope>NUCLEOTIDE SEQUENCE [LARGE SCALE GENOMIC DNA]</scope>
    <source>
        <strain evidence="16">MRouAeg1</strain>
        <tissue evidence="16">Muscle</tissue>
    </source>
</reference>
<keyword evidence="17" id="KW-1185">Reference proteome</keyword>
<keyword evidence="5" id="KW-0272">Extracellular matrix</keyword>
<dbReference type="AlphaFoldDB" id="A0A7J8GGS6"/>
<evidence type="ECO:0000256" key="5">
    <source>
        <dbReference type="ARBA" id="ARBA00022530"/>
    </source>
</evidence>
<keyword evidence="11" id="KW-0449">Lipoprotein</keyword>
<dbReference type="PROSITE" id="PS51034">
    <property type="entry name" value="ZP_2"/>
    <property type="match status" value="1"/>
</dbReference>
<dbReference type="InterPro" id="IPR001507">
    <property type="entry name" value="ZP_dom"/>
</dbReference>
<organism evidence="16 17">
    <name type="scientific">Rousettus aegyptiacus</name>
    <name type="common">Egyptian fruit bat</name>
    <name type="synonym">Pteropus aegyptiacus</name>
    <dbReference type="NCBI Taxonomy" id="9407"/>
    <lineage>
        <taxon>Eukaryota</taxon>
        <taxon>Metazoa</taxon>
        <taxon>Chordata</taxon>
        <taxon>Craniata</taxon>
        <taxon>Vertebrata</taxon>
        <taxon>Euteleostomi</taxon>
        <taxon>Mammalia</taxon>
        <taxon>Eutheria</taxon>
        <taxon>Laurasiatheria</taxon>
        <taxon>Chiroptera</taxon>
        <taxon>Yinpterochiroptera</taxon>
        <taxon>Pteropodoidea</taxon>
        <taxon>Pteropodidae</taxon>
        <taxon>Rousettinae</taxon>
        <taxon>Rousettus</taxon>
    </lineage>
</organism>
<proteinExistence type="predicted"/>
<evidence type="ECO:0000256" key="9">
    <source>
        <dbReference type="ARBA" id="ARBA00023157"/>
    </source>
</evidence>
<accession>A0A7J8GGS6</accession>
<keyword evidence="3" id="KW-1003">Cell membrane</keyword>
<keyword evidence="7" id="KW-0732">Signal</keyword>
<dbReference type="InterPro" id="IPR042235">
    <property type="entry name" value="ZP-C_dom"/>
</dbReference>
<keyword evidence="9" id="KW-1015">Disulfide bond</keyword>
<evidence type="ECO:0000313" key="17">
    <source>
        <dbReference type="Proteomes" id="UP000593571"/>
    </source>
</evidence>
<evidence type="ECO:0000256" key="6">
    <source>
        <dbReference type="ARBA" id="ARBA00022622"/>
    </source>
</evidence>
<evidence type="ECO:0000256" key="12">
    <source>
        <dbReference type="ARBA" id="ARBA00058814"/>
    </source>
</evidence>
<dbReference type="Gene3D" id="2.60.40.4100">
    <property type="entry name" value="Zona pellucida, ZP-C domain"/>
    <property type="match status" value="1"/>
</dbReference>
<dbReference type="GO" id="GO:0098552">
    <property type="term" value="C:side of membrane"/>
    <property type="evidence" value="ECO:0007669"/>
    <property type="project" value="UniProtKB-KW"/>
</dbReference>
<evidence type="ECO:0000256" key="4">
    <source>
        <dbReference type="ARBA" id="ARBA00022525"/>
    </source>
</evidence>
<dbReference type="InterPro" id="IPR048290">
    <property type="entry name" value="ZP_chr"/>
</dbReference>
<feature type="domain" description="ZP" evidence="15">
    <location>
        <begin position="1"/>
        <end position="145"/>
    </location>
</feature>
<comment type="subcellular location">
    <subcellularLocation>
        <location evidence="1">Cell membrane</location>
        <topology evidence="1">Lipid-anchor</topology>
        <topology evidence="1">GPI-anchor</topology>
        <orientation evidence="1">Extracellular side</orientation>
    </subcellularLocation>
    <subcellularLocation>
        <location evidence="2">Secreted</location>
        <location evidence="2">Extracellular space</location>
        <location evidence="2">Extracellular matrix</location>
    </subcellularLocation>
</comment>
<evidence type="ECO:0000256" key="2">
    <source>
        <dbReference type="ARBA" id="ARBA00004498"/>
    </source>
</evidence>
<evidence type="ECO:0000256" key="7">
    <source>
        <dbReference type="ARBA" id="ARBA00022729"/>
    </source>
</evidence>
<dbReference type="PRINTS" id="PR00023">
    <property type="entry name" value="ZPELLUCIDA"/>
</dbReference>
<comment type="caution">
    <text evidence="16">The sequence shown here is derived from an EMBL/GenBank/DDBJ whole genome shotgun (WGS) entry which is preliminary data.</text>
</comment>
<comment type="subunit">
    <text evidence="13">May form homomeric filament after self-association or heteromeric filament after association with alpha-tectorin. Interacts with CEACAM16.</text>
</comment>
<keyword evidence="10" id="KW-0325">Glycoprotein</keyword>
<keyword evidence="6" id="KW-0336">GPI-anchor</keyword>
<sequence>MSSLRGVSGFPRMPEQTLQNAKFSVKKEAPFVLETSEIGSDLFAGVEAKGLSIRFKVVLNSCWATPSADFMYPLQWQLINKGCPTDETVLVHENGKDHRATFQFNAFRFQNIPKLSKVWLHCETFICDSEKLSCPVTCDKRKRTLRDQTGGVLVVELSLRSRGFSSLYSFSDVLYHVIVMLGICAVL</sequence>
<evidence type="ECO:0000256" key="3">
    <source>
        <dbReference type="ARBA" id="ARBA00022475"/>
    </source>
</evidence>
<dbReference type="FunFam" id="2.60.40.4100:FF:000006">
    <property type="entry name" value="beta-tectorin"/>
    <property type="match status" value="1"/>
</dbReference>
<comment type="function">
    <text evidence="12">One of the major non-collagenous components of the tectorial membrane. The tectorial membrane is an extracellular matrix of the inner ear that covers the neuroepithelium of the cochlea and contacts the stereocilia bundles of specialized sensory hair cells. Sound induces movement of these hair cells relative to the tectorial membrane, deflects the stereocilia and leads to fluctuations in hair-cell membrane potential, transducing sound into electrical signals.</text>
</comment>
<evidence type="ECO:0000259" key="15">
    <source>
        <dbReference type="PROSITE" id="PS51034"/>
    </source>
</evidence>
<dbReference type="Pfam" id="PF00100">
    <property type="entry name" value="Zona_pellucida"/>
    <property type="match status" value="1"/>
</dbReference>
<gene>
    <name evidence="16" type="ORF">HJG63_019044</name>
</gene>
<evidence type="ECO:0000256" key="14">
    <source>
        <dbReference type="ARBA" id="ARBA00068381"/>
    </source>
</evidence>
<dbReference type="EMBL" id="JACASE010000006">
    <property type="protein sequence ID" value="KAF6459303.1"/>
    <property type="molecule type" value="Genomic_DNA"/>
</dbReference>
<keyword evidence="8" id="KW-0472">Membrane</keyword>